<evidence type="ECO:0000256" key="5">
    <source>
        <dbReference type="ARBA" id="ARBA00022777"/>
    </source>
</evidence>
<evidence type="ECO:0000256" key="7">
    <source>
        <dbReference type="PROSITE-ProRule" id="PRU10141"/>
    </source>
</evidence>
<evidence type="ECO:0000313" key="10">
    <source>
        <dbReference type="Proteomes" id="UP001278571"/>
    </source>
</evidence>
<proteinExistence type="inferred from homology"/>
<dbReference type="PANTHER" id="PTHR43289:SF34">
    <property type="entry name" value="SERINE_THREONINE-PROTEIN KINASE YBDM-RELATED"/>
    <property type="match status" value="1"/>
</dbReference>
<evidence type="ECO:0000256" key="2">
    <source>
        <dbReference type="ARBA" id="ARBA00022679"/>
    </source>
</evidence>
<dbReference type="Proteomes" id="UP001278571">
    <property type="component" value="Unassembled WGS sequence"/>
</dbReference>
<dbReference type="InterPro" id="IPR028081">
    <property type="entry name" value="Leu-bd"/>
</dbReference>
<dbReference type="PROSITE" id="PS50011">
    <property type="entry name" value="PROTEIN_KINASE_DOM"/>
    <property type="match status" value="1"/>
</dbReference>
<keyword evidence="10" id="KW-1185">Reference proteome</keyword>
<dbReference type="GO" id="GO:0016301">
    <property type="term" value="F:kinase activity"/>
    <property type="evidence" value="ECO:0007669"/>
    <property type="project" value="UniProtKB-KW"/>
</dbReference>
<reference evidence="9 10" key="1">
    <citation type="submission" date="2023-10" db="EMBL/GenBank/DDBJ databases">
        <authorList>
            <person name="Wang X.X."/>
        </authorList>
    </citation>
    <scope>NUCLEOTIDE SEQUENCE [LARGE SCALE GENOMIC DNA]</scope>
    <source>
        <strain evidence="9 10">NBRC 12816</strain>
    </source>
</reference>
<dbReference type="InterPro" id="IPR000719">
    <property type="entry name" value="Prot_kinase_dom"/>
</dbReference>
<dbReference type="SUPFAM" id="SSF56112">
    <property type="entry name" value="Protein kinase-like (PK-like)"/>
    <property type="match status" value="1"/>
</dbReference>
<dbReference type="EMBL" id="JAWJZF010000372">
    <property type="protein sequence ID" value="MDX2293950.1"/>
    <property type="molecule type" value="Genomic_DNA"/>
</dbReference>
<dbReference type="RefSeq" id="WP_319010259.1">
    <property type="nucleotide sequence ID" value="NZ_JAWJZF010000372.1"/>
</dbReference>
<evidence type="ECO:0000256" key="4">
    <source>
        <dbReference type="ARBA" id="ARBA00022741"/>
    </source>
</evidence>
<dbReference type="InterPro" id="IPR008271">
    <property type="entry name" value="Ser/Thr_kinase_AS"/>
</dbReference>
<keyword evidence="6 7" id="KW-0067">ATP-binding</keyword>
<comment type="similarity">
    <text evidence="1">Belongs to the leucine-binding protein family.</text>
</comment>
<keyword evidence="4 7" id="KW-0547">Nucleotide-binding</keyword>
<evidence type="ECO:0000313" key="9">
    <source>
        <dbReference type="EMBL" id="MDX2293950.1"/>
    </source>
</evidence>
<comment type="caution">
    <text evidence="9">The sequence shown here is derived from an EMBL/GenBank/DDBJ whole genome shotgun (WGS) entry which is preliminary data.</text>
</comment>
<dbReference type="Gene3D" id="1.10.510.10">
    <property type="entry name" value="Transferase(Phosphotransferase) domain 1"/>
    <property type="match status" value="1"/>
</dbReference>
<evidence type="ECO:0000256" key="3">
    <source>
        <dbReference type="ARBA" id="ARBA00022729"/>
    </source>
</evidence>
<dbReference type="Gene3D" id="3.40.50.2300">
    <property type="match status" value="2"/>
</dbReference>
<feature type="domain" description="Protein kinase" evidence="8">
    <location>
        <begin position="15"/>
        <end position="266"/>
    </location>
</feature>
<gene>
    <name evidence="9" type="ORF">R2363_17435</name>
</gene>
<accession>A0ABU4K994</accession>
<evidence type="ECO:0000259" key="8">
    <source>
        <dbReference type="PROSITE" id="PS50011"/>
    </source>
</evidence>
<dbReference type="InterPro" id="IPR017441">
    <property type="entry name" value="Protein_kinase_ATP_BS"/>
</dbReference>
<name>A0ABU4K994_9ACTN</name>
<dbReference type="SMART" id="SM00220">
    <property type="entry name" value="S_TKc"/>
    <property type="match status" value="1"/>
</dbReference>
<organism evidence="9 10">
    <name type="scientific">Streptomyces roseolus</name>
    <dbReference type="NCBI Taxonomy" id="67358"/>
    <lineage>
        <taxon>Bacteria</taxon>
        <taxon>Bacillati</taxon>
        <taxon>Actinomycetota</taxon>
        <taxon>Actinomycetes</taxon>
        <taxon>Kitasatosporales</taxon>
        <taxon>Streptomycetaceae</taxon>
        <taxon>Streptomyces</taxon>
    </lineage>
</organism>
<dbReference type="PANTHER" id="PTHR43289">
    <property type="entry name" value="MITOGEN-ACTIVATED PROTEIN KINASE KINASE KINASE 20-RELATED"/>
    <property type="match status" value="1"/>
</dbReference>
<feature type="binding site" evidence="7">
    <location>
        <position position="43"/>
    </location>
    <ligand>
        <name>ATP</name>
        <dbReference type="ChEBI" id="CHEBI:30616"/>
    </ligand>
</feature>
<dbReference type="Gene3D" id="3.30.200.20">
    <property type="entry name" value="Phosphorylase Kinase, domain 1"/>
    <property type="match status" value="1"/>
</dbReference>
<dbReference type="InterPro" id="IPR011009">
    <property type="entry name" value="Kinase-like_dom_sf"/>
</dbReference>
<evidence type="ECO:0000256" key="1">
    <source>
        <dbReference type="ARBA" id="ARBA00010062"/>
    </source>
</evidence>
<dbReference type="Pfam" id="PF00069">
    <property type="entry name" value="Pkinase"/>
    <property type="match status" value="1"/>
</dbReference>
<evidence type="ECO:0000256" key="6">
    <source>
        <dbReference type="ARBA" id="ARBA00022840"/>
    </source>
</evidence>
<keyword evidence="2" id="KW-0808">Transferase</keyword>
<dbReference type="SUPFAM" id="SSF53822">
    <property type="entry name" value="Periplasmic binding protein-like I"/>
    <property type="match status" value="1"/>
</dbReference>
<dbReference type="PROSITE" id="PS00108">
    <property type="entry name" value="PROTEIN_KINASE_ST"/>
    <property type="match status" value="1"/>
</dbReference>
<dbReference type="Pfam" id="PF13458">
    <property type="entry name" value="Peripla_BP_6"/>
    <property type="match status" value="1"/>
</dbReference>
<keyword evidence="5 9" id="KW-0418">Kinase</keyword>
<dbReference type="PROSITE" id="PS00107">
    <property type="entry name" value="PROTEIN_KINASE_ATP"/>
    <property type="match status" value="1"/>
</dbReference>
<dbReference type="InterPro" id="IPR028082">
    <property type="entry name" value="Peripla_BP_I"/>
</dbReference>
<sequence>MRPLHRSDPSAVAGHRLLGRLGAGGMGVVYLARTPGGALAAVKVIRAEHAADPAFRERFRREARTAERITGRWAVRVLGADPEAREPWLATEYVPGPSLAETLALYGPLPEAAVRALGARLADALAALHAGGLVHRDVKPANVLLAVDGPRLIDFGIARAAGATALTATDAMIGTPGYLAPEQARAAGAGEVGPPADVFALGCVLAYVVGGERPFGTGTVAAVVYRTVHEEPELGAVPGSLRPLVAACLAKDPAARPTAEAVRDALGGTEGPVGELLPPGLPALIAERSARVLDLPVPEPTAVVPAPPPRGPSRRALLAGGSAALVVTAGALAARLSGLIGGTGSGAAGGTDGGVLGSTSATAGNLPTYTIGVQTDLSGPREADGRAQERGVRLAVERFNARPDRAFDLAVKVHDDAGDPARAARTAAAIGKDRAVLAVVGPTSPEVVAAAAETYQRNALVYASVATGVDVGVMPDIVGEPSYFEMRTPVEVLSLGFSTVTLARKLSRVAVVEDAAAGNIAWAMGTSMEDSLTGLGTTVSRHQVDAETDDFGPAARAVKASGAQGVLYAGLSPARAARCARALAAAGFTGICGAVESVLEPGFLSGAGAAAEGWYFGTSYVDPAVLTTPSAKEFTAAHRARWGTSAADPVERYAAEAYDVTLAIAETMRGVAANGLAVERGALTRRLRELTYEGVTKKYGFDASNGFLFRNQVYVHRVEAGRVRCLGHYEKAAEKEKEKRTRAS</sequence>
<dbReference type="CDD" id="cd14014">
    <property type="entry name" value="STKc_PknB_like"/>
    <property type="match status" value="1"/>
</dbReference>
<protein>
    <submittedName>
        <fullName evidence="9">Bifunctional serine/threonine-protein kinase/ABC transporter substrate-binding protein</fullName>
    </submittedName>
</protein>
<keyword evidence="3" id="KW-0732">Signal</keyword>